<evidence type="ECO:0000259" key="1">
    <source>
        <dbReference type="Pfam" id="PF00535"/>
    </source>
</evidence>
<evidence type="ECO:0000313" key="3">
    <source>
        <dbReference type="Proteomes" id="UP000829708"/>
    </source>
</evidence>
<dbReference type="PANTHER" id="PTHR22916">
    <property type="entry name" value="GLYCOSYLTRANSFERASE"/>
    <property type="match status" value="1"/>
</dbReference>
<dbReference type="InterPro" id="IPR001173">
    <property type="entry name" value="Glyco_trans_2-like"/>
</dbReference>
<dbReference type="Pfam" id="PF00535">
    <property type="entry name" value="Glycos_transf_2"/>
    <property type="match status" value="1"/>
</dbReference>
<dbReference type="Gene3D" id="3.90.550.10">
    <property type="entry name" value="Spore Coat Polysaccharide Biosynthesis Protein SpsA, Chain A"/>
    <property type="match status" value="1"/>
</dbReference>
<reference evidence="3" key="1">
    <citation type="journal article" date="2024" name="J Bioinform Genom">
        <title>Complete genome sequence of the type strain bacterium Sphaerochaeta associata GLS2t (VKM B-2742)t.</title>
        <authorList>
            <person name="Troshina O.Y."/>
            <person name="Tepeeva A.N."/>
            <person name="Arzamasceva V.O."/>
            <person name="Whitman W.B."/>
            <person name="Varghese N."/>
            <person name="Shapiro N."/>
            <person name="Woyke T."/>
            <person name="Kripides N.C."/>
            <person name="Vasilenko O.V."/>
        </authorList>
    </citation>
    <scope>NUCLEOTIDE SEQUENCE [LARGE SCALE GENOMIC DNA]</scope>
    <source>
        <strain evidence="3">GLS2T</strain>
    </source>
</reference>
<evidence type="ECO:0000313" key="2">
    <source>
        <dbReference type="EMBL" id="UOM51443.1"/>
    </source>
</evidence>
<keyword evidence="3" id="KW-1185">Reference proteome</keyword>
<dbReference type="PANTHER" id="PTHR22916:SF3">
    <property type="entry name" value="UDP-GLCNAC:BETAGAL BETA-1,3-N-ACETYLGLUCOSAMINYLTRANSFERASE-LIKE PROTEIN 1"/>
    <property type="match status" value="1"/>
</dbReference>
<dbReference type="Proteomes" id="UP000829708">
    <property type="component" value="Chromosome"/>
</dbReference>
<proteinExistence type="predicted"/>
<dbReference type="InterPro" id="IPR029044">
    <property type="entry name" value="Nucleotide-diphossugar_trans"/>
</dbReference>
<accession>A0ABY4DAZ6</accession>
<dbReference type="RefSeq" id="WP_244772809.1">
    <property type="nucleotide sequence ID" value="NZ_CP094929.1"/>
</dbReference>
<gene>
    <name evidence="2" type="ORF">MUG09_01480</name>
</gene>
<dbReference type="EMBL" id="CP094929">
    <property type="protein sequence ID" value="UOM51443.1"/>
    <property type="molecule type" value="Genomic_DNA"/>
</dbReference>
<organism evidence="2 3">
    <name type="scientific">Sphaerochaeta associata</name>
    <dbReference type="NCBI Taxonomy" id="1129264"/>
    <lineage>
        <taxon>Bacteria</taxon>
        <taxon>Pseudomonadati</taxon>
        <taxon>Spirochaetota</taxon>
        <taxon>Spirochaetia</taxon>
        <taxon>Spirochaetales</taxon>
        <taxon>Sphaerochaetaceae</taxon>
        <taxon>Sphaerochaeta</taxon>
    </lineage>
</organism>
<protein>
    <submittedName>
        <fullName evidence="2">Glycosyltransferase</fullName>
    </submittedName>
</protein>
<name>A0ABY4DAZ6_9SPIR</name>
<feature type="domain" description="Glycosyltransferase 2-like" evidence="1">
    <location>
        <begin position="4"/>
        <end position="123"/>
    </location>
</feature>
<dbReference type="CDD" id="cd00761">
    <property type="entry name" value="Glyco_tranf_GTA_type"/>
    <property type="match status" value="1"/>
</dbReference>
<sequence>MKFSLLIPVYNVENYLRDCLDSVISQVFDDFEVICVDDGSTDSSGKICDEYKAQYPERISVIHKVNEGLVSARRIGLKNAIGEYVCFLDSDDFIVPYFFEVLFQEIQSCNPDIVIFGYNRVDLFGKFVEEVSPPLTGGRYTLQEMSKIRDIVVSSDKLNNLCFKCIKSEIVDIDTDYTKYYSIRNGEDLIQSLPIFDKATTISVIKDCLYLYRSSPNSMTNSRISINNINSWLAMYSVLCEYAERWGYPESVYRQRFGIILKSIFSSLIINRYADAIHKKSEQNELLNRLMENDFQTALQLFRPKKLSIEQFYKYILIPKSRLIARISLVVLGDCYRWLKKY</sequence>
<dbReference type="SUPFAM" id="SSF53448">
    <property type="entry name" value="Nucleotide-diphospho-sugar transferases"/>
    <property type="match status" value="1"/>
</dbReference>